<evidence type="ECO:0000313" key="3">
    <source>
        <dbReference type="Proteomes" id="UP001055439"/>
    </source>
</evidence>
<dbReference type="Proteomes" id="UP001055439">
    <property type="component" value="Chromosome 5"/>
</dbReference>
<keyword evidence="3" id="KW-1185">Reference proteome</keyword>
<dbReference type="OrthoDB" id="1915239at2759"/>
<dbReference type="EMBL" id="CP097507">
    <property type="protein sequence ID" value="URE05872.1"/>
    <property type="molecule type" value="Genomic_DNA"/>
</dbReference>
<reference evidence="2" key="1">
    <citation type="submission" date="2022-05" db="EMBL/GenBank/DDBJ databases">
        <title>The Musa troglodytarum L. genome provides insights into the mechanism of non-climacteric behaviour and enrichment of carotenoids.</title>
        <authorList>
            <person name="Wang J."/>
        </authorList>
    </citation>
    <scope>NUCLEOTIDE SEQUENCE</scope>
    <source>
        <tissue evidence="2">Leaf</tissue>
    </source>
</reference>
<evidence type="ECO:0000256" key="1">
    <source>
        <dbReference type="SAM" id="Phobius"/>
    </source>
</evidence>
<keyword evidence="1" id="KW-0472">Membrane</keyword>
<keyword evidence="1" id="KW-0812">Transmembrane</keyword>
<keyword evidence="1" id="KW-1133">Transmembrane helix</keyword>
<proteinExistence type="predicted"/>
<evidence type="ECO:0000313" key="2">
    <source>
        <dbReference type="EMBL" id="URE05872.1"/>
    </source>
</evidence>
<gene>
    <name evidence="2" type="ORF">MUK42_07230</name>
</gene>
<dbReference type="AlphaFoldDB" id="A0A9E7K6L5"/>
<name>A0A9E7K6L5_9LILI</name>
<organism evidence="2 3">
    <name type="scientific">Musa troglodytarum</name>
    <name type="common">fe'i banana</name>
    <dbReference type="NCBI Taxonomy" id="320322"/>
    <lineage>
        <taxon>Eukaryota</taxon>
        <taxon>Viridiplantae</taxon>
        <taxon>Streptophyta</taxon>
        <taxon>Embryophyta</taxon>
        <taxon>Tracheophyta</taxon>
        <taxon>Spermatophyta</taxon>
        <taxon>Magnoliopsida</taxon>
        <taxon>Liliopsida</taxon>
        <taxon>Zingiberales</taxon>
        <taxon>Musaceae</taxon>
        <taxon>Musa</taxon>
    </lineage>
</organism>
<accession>A0A9E7K6L5</accession>
<sequence length="72" mass="7526">MQQRSAAVGRMARISPAAWSSISGTSKVAKGKSRLGVRSPPSKFESFAAIAVSVGFISLVIGKLGFTRTSQI</sequence>
<feature type="transmembrane region" description="Helical" evidence="1">
    <location>
        <begin position="47"/>
        <end position="66"/>
    </location>
</feature>
<protein>
    <submittedName>
        <fullName evidence="2">Uncharacterized protein</fullName>
    </submittedName>
</protein>